<comment type="caution">
    <text evidence="2">The sequence shown here is derived from an EMBL/GenBank/DDBJ whole genome shotgun (WGS) entry which is preliminary data.</text>
</comment>
<feature type="region of interest" description="Disordered" evidence="1">
    <location>
        <begin position="791"/>
        <end position="831"/>
    </location>
</feature>
<dbReference type="EMBL" id="NBII01000003">
    <property type="protein sequence ID" value="PAV21233.1"/>
    <property type="molecule type" value="Genomic_DNA"/>
</dbReference>
<reference evidence="2 3" key="1">
    <citation type="journal article" date="2017" name="Mol. Ecol.">
        <title>Comparative and population genomic landscape of Phellinus noxius: A hypervariable fungus causing root rot in trees.</title>
        <authorList>
            <person name="Chung C.L."/>
            <person name="Lee T.J."/>
            <person name="Akiba M."/>
            <person name="Lee H.H."/>
            <person name="Kuo T.H."/>
            <person name="Liu D."/>
            <person name="Ke H.M."/>
            <person name="Yokoi T."/>
            <person name="Roa M.B."/>
            <person name="Lu M.J."/>
            <person name="Chang Y.Y."/>
            <person name="Ann P.J."/>
            <person name="Tsai J.N."/>
            <person name="Chen C.Y."/>
            <person name="Tzean S.S."/>
            <person name="Ota Y."/>
            <person name="Hattori T."/>
            <person name="Sahashi N."/>
            <person name="Liou R.F."/>
            <person name="Kikuchi T."/>
            <person name="Tsai I.J."/>
        </authorList>
    </citation>
    <scope>NUCLEOTIDE SEQUENCE [LARGE SCALE GENOMIC DNA]</scope>
    <source>
        <strain evidence="2 3">FFPRI411160</strain>
    </source>
</reference>
<dbReference type="Gene3D" id="1.10.20.10">
    <property type="entry name" value="Histone, subunit A"/>
    <property type="match status" value="1"/>
</dbReference>
<evidence type="ECO:0000313" key="2">
    <source>
        <dbReference type="EMBL" id="PAV21233.1"/>
    </source>
</evidence>
<organism evidence="2 3">
    <name type="scientific">Pyrrhoderma noxium</name>
    <dbReference type="NCBI Taxonomy" id="2282107"/>
    <lineage>
        <taxon>Eukaryota</taxon>
        <taxon>Fungi</taxon>
        <taxon>Dikarya</taxon>
        <taxon>Basidiomycota</taxon>
        <taxon>Agaricomycotina</taxon>
        <taxon>Agaricomycetes</taxon>
        <taxon>Hymenochaetales</taxon>
        <taxon>Hymenochaetaceae</taxon>
        <taxon>Pyrrhoderma</taxon>
    </lineage>
</organism>
<feature type="region of interest" description="Disordered" evidence="1">
    <location>
        <begin position="953"/>
        <end position="972"/>
    </location>
</feature>
<feature type="region of interest" description="Disordered" evidence="1">
    <location>
        <begin position="392"/>
        <end position="759"/>
    </location>
</feature>
<keyword evidence="3" id="KW-1185">Reference proteome</keyword>
<dbReference type="STRING" id="2282107.A0A286UNR2"/>
<feature type="compositionally biased region" description="Polar residues" evidence="1">
    <location>
        <begin position="727"/>
        <end position="739"/>
    </location>
</feature>
<accession>A0A286UNR2</accession>
<feature type="compositionally biased region" description="Polar residues" evidence="1">
    <location>
        <begin position="236"/>
        <end position="263"/>
    </location>
</feature>
<feature type="compositionally biased region" description="Polar residues" evidence="1">
    <location>
        <begin position="813"/>
        <end position="823"/>
    </location>
</feature>
<feature type="compositionally biased region" description="Polar residues" evidence="1">
    <location>
        <begin position="444"/>
        <end position="454"/>
    </location>
</feature>
<evidence type="ECO:0000313" key="3">
    <source>
        <dbReference type="Proteomes" id="UP000217199"/>
    </source>
</evidence>
<feature type="compositionally biased region" description="Low complexity" evidence="1">
    <location>
        <begin position="584"/>
        <end position="601"/>
    </location>
</feature>
<evidence type="ECO:0000256" key="1">
    <source>
        <dbReference type="SAM" id="MobiDB-lite"/>
    </source>
</evidence>
<dbReference type="OrthoDB" id="5382203at2759"/>
<feature type="compositionally biased region" description="Low complexity" evidence="1">
    <location>
        <begin position="511"/>
        <end position="521"/>
    </location>
</feature>
<feature type="region of interest" description="Disordered" evidence="1">
    <location>
        <begin position="223"/>
        <end position="346"/>
    </location>
</feature>
<dbReference type="InParanoid" id="A0A286UNR2"/>
<dbReference type="InterPro" id="IPR009072">
    <property type="entry name" value="Histone-fold"/>
</dbReference>
<feature type="compositionally biased region" description="Acidic residues" evidence="1">
    <location>
        <begin position="537"/>
        <end position="547"/>
    </location>
</feature>
<name>A0A286UNR2_9AGAM</name>
<feature type="compositionally biased region" description="Low complexity" evidence="1">
    <location>
        <begin position="470"/>
        <end position="484"/>
    </location>
</feature>
<dbReference type="GO" id="GO:0046982">
    <property type="term" value="F:protein heterodimerization activity"/>
    <property type="evidence" value="ECO:0007669"/>
    <property type="project" value="InterPro"/>
</dbReference>
<dbReference type="Proteomes" id="UP000217199">
    <property type="component" value="Unassembled WGS sequence"/>
</dbReference>
<feature type="compositionally biased region" description="Basic and acidic residues" evidence="1">
    <location>
        <begin position="618"/>
        <end position="633"/>
    </location>
</feature>
<feature type="compositionally biased region" description="Polar residues" evidence="1">
    <location>
        <begin position="662"/>
        <end position="672"/>
    </location>
</feature>
<protein>
    <submittedName>
        <fullName evidence="2">Uncharacterized protein</fullName>
    </submittedName>
</protein>
<sequence length="995" mass="108393">MAGLTDRQPLYLSGRSADVVLSEIRPTKLAPDALRSVNVLLDELLWMILSTSRSFATEQLKIGFTKLLPNPLGKEALLEAEVELKAYWDRTRDAPSRPYVDNIQDFPLHPAFELLRLKCESYSTFNDTDEDTDAEKRWQSKVAASSNFSSHNLQFIIPAALYLTAIIEHVCEHLLSNTGRVATRDSSRTTATLQDLFTALCEDDTIYGLFKNMKVHNQIETQSKALANRPRRSKSFQRSVSDQTNGSHRSNNSPLGSVSTLNSDAKPRVSSESSSSGTAFPQSSSVSRASIEKSRAKKLFGRMSIDKDGSSQNGHTDGHKRTASVLSNGKRPGSVQEDPGTSPSEVEFDELMRSGTTMKVSLTPDRLRTFDVYNKEKGRGMNKLIIPPAFPQQVSSEKLPTQENASVNAADESPLTTPHVRKETGSVVQQQQQAGIDEAGESGDNANRIRNQSRGAPPVSYDTVPHSRTRSTSTSQASVSSAGTRHGLSRKGSLSALAIESPHSQALRAQASSKASESMSKTSERKIHPSISKDSIDESLDFSSDDDVPIKKPMGRKRAPTGVSSHTADLIDFLNSGPPPLPKMMGPSSSTMSSPTSATSPTDKKRGRLRSIVSRFKGSTDRLSSKSSFEDLQHGTLRKSPSLSHPPPSFVPPPLSAKRSLHNISTFAQAQSYYPKPPPPPVPPVVIPLSPPSSPSQAGESSMISPLRPRPSPTTRKAVPTFDNPERSYSNSSIPTLDNSKPEEVPPPTPSKIEPPETRKIDISENINSNGEIIHDNVATNNNNINVSIPSPSPSHQAQVIHKSSLATPPPSQNNVFSMSQAKHGQERAQVPERRVITPPDTPLTFLEQAKDMRRLLGNASTADECRLLVDMFLTRSGLPMKYEEVGNGKVDGGVDGNGDDYGRQERDVVETLLGNTDFAEKEDEGGVYVDVNGGRIGNGFYDVKERMVVGDRERERESSCGPPTPHSDENYPLFRKGVNVQQQSIVAQTISAEA</sequence>
<feature type="compositionally biased region" description="Pro residues" evidence="1">
    <location>
        <begin position="644"/>
        <end position="655"/>
    </location>
</feature>
<dbReference type="AlphaFoldDB" id="A0A286UNR2"/>
<gene>
    <name evidence="2" type="ORF">PNOK_0386000</name>
</gene>
<proteinExistence type="predicted"/>
<feature type="compositionally biased region" description="Polar residues" evidence="1">
    <location>
        <begin position="270"/>
        <end position="288"/>
    </location>
</feature>
<feature type="compositionally biased region" description="Polar residues" evidence="1">
    <location>
        <begin position="392"/>
        <end position="407"/>
    </location>
</feature>
<feature type="compositionally biased region" description="Pro residues" evidence="1">
    <location>
        <begin position="675"/>
        <end position="694"/>
    </location>
</feature>